<dbReference type="SUPFAM" id="SSF47413">
    <property type="entry name" value="lambda repressor-like DNA-binding domains"/>
    <property type="match status" value="1"/>
</dbReference>
<dbReference type="Proteomes" id="UP000838748">
    <property type="component" value="Unassembled WGS sequence"/>
</dbReference>
<evidence type="ECO:0008006" key="3">
    <source>
        <dbReference type="Google" id="ProtNLM"/>
    </source>
</evidence>
<name>A0ABM9A9R9_9VIBR</name>
<gene>
    <name evidence="1" type="ORF">VMF7928_04447</name>
</gene>
<dbReference type="RefSeq" id="WP_237364078.1">
    <property type="nucleotide sequence ID" value="NZ_CAKLDM010000005.1"/>
</dbReference>
<organism evidence="1 2">
    <name type="scientific">Vibrio marisflavi CECT 7928</name>
    <dbReference type="NCBI Taxonomy" id="634439"/>
    <lineage>
        <taxon>Bacteria</taxon>
        <taxon>Pseudomonadati</taxon>
        <taxon>Pseudomonadota</taxon>
        <taxon>Gammaproteobacteria</taxon>
        <taxon>Vibrionales</taxon>
        <taxon>Vibrionaceae</taxon>
        <taxon>Vibrio</taxon>
    </lineage>
</organism>
<dbReference type="InterPro" id="IPR001387">
    <property type="entry name" value="Cro/C1-type_HTH"/>
</dbReference>
<dbReference type="InterPro" id="IPR010982">
    <property type="entry name" value="Lambda_DNA-bd_dom_sf"/>
</dbReference>
<proteinExistence type="predicted"/>
<dbReference type="EMBL" id="CAKLDM010000005">
    <property type="protein sequence ID" value="CAH0543182.1"/>
    <property type="molecule type" value="Genomic_DNA"/>
</dbReference>
<reference evidence="1" key="1">
    <citation type="submission" date="2021-11" db="EMBL/GenBank/DDBJ databases">
        <authorList>
            <person name="Rodrigo-Torres L."/>
            <person name="Arahal R. D."/>
            <person name="Lucena T."/>
        </authorList>
    </citation>
    <scope>NUCLEOTIDE SEQUENCE</scope>
    <source>
        <strain evidence="1">CECT 7928</strain>
    </source>
</reference>
<accession>A0ABM9A9R9</accession>
<comment type="caution">
    <text evidence="1">The sequence shown here is derived from an EMBL/GenBank/DDBJ whole genome shotgun (WGS) entry which is preliminary data.</text>
</comment>
<dbReference type="Gene3D" id="1.10.260.40">
    <property type="entry name" value="lambda repressor-like DNA-binding domains"/>
    <property type="match status" value="1"/>
</dbReference>
<evidence type="ECO:0000313" key="1">
    <source>
        <dbReference type="EMBL" id="CAH0543182.1"/>
    </source>
</evidence>
<dbReference type="CDD" id="cd00093">
    <property type="entry name" value="HTH_XRE"/>
    <property type="match status" value="1"/>
</dbReference>
<evidence type="ECO:0000313" key="2">
    <source>
        <dbReference type="Proteomes" id="UP000838748"/>
    </source>
</evidence>
<protein>
    <recommendedName>
        <fullName evidence="3">HTH cro/C1-type domain-containing protein</fullName>
    </recommendedName>
</protein>
<sequence length="146" mass="16324">MNDFKSNETLLKRLRIERFSSTTRFASVAGANRRTVSAHENGTRKIDAKYAKLYAEALELDDWRQLITGETKNLEVFISTHPTEVDLIMVIAGAIAAVSPSFSDDKRRSLLRQLASQSDTISRLKNGDLSAGELRREVISLARKKG</sequence>
<keyword evidence="2" id="KW-1185">Reference proteome</keyword>